<name>A0A327JSA4_9HYPH</name>
<gene>
    <name evidence="6" type="primary">cmr5</name>
    <name evidence="6" type="ORF">CH339_14775</name>
</gene>
<reference evidence="6 7" key="1">
    <citation type="submission" date="2017-07" db="EMBL/GenBank/DDBJ databases">
        <title>Draft Genome Sequences of Select Purple Nonsulfur Bacteria.</title>
        <authorList>
            <person name="Lasarre B."/>
            <person name="Mckinlay J.B."/>
        </authorList>
    </citation>
    <scope>NUCLEOTIDE SEQUENCE [LARGE SCALE GENOMIC DNA]</scope>
    <source>
        <strain evidence="6 7">DSM 11290</strain>
    </source>
</reference>
<keyword evidence="3" id="KW-0963">Cytoplasm</keyword>
<evidence type="ECO:0000313" key="6">
    <source>
        <dbReference type="EMBL" id="RAI26248.1"/>
    </source>
</evidence>
<dbReference type="InterPro" id="IPR010160">
    <property type="entry name" value="CRISPR-assoc_prot_Cmr5"/>
</dbReference>
<dbReference type="Pfam" id="PF09701">
    <property type="entry name" value="Cas_Cmr5"/>
    <property type="match status" value="1"/>
</dbReference>
<organism evidence="6 7">
    <name type="scientific">Rhodobium orientis</name>
    <dbReference type="NCBI Taxonomy" id="34017"/>
    <lineage>
        <taxon>Bacteria</taxon>
        <taxon>Pseudomonadati</taxon>
        <taxon>Pseudomonadota</taxon>
        <taxon>Alphaproteobacteria</taxon>
        <taxon>Hyphomicrobiales</taxon>
        <taxon>Rhodobiaceae</taxon>
        <taxon>Rhodobium</taxon>
    </lineage>
</organism>
<evidence type="ECO:0000256" key="2">
    <source>
        <dbReference type="ARBA" id="ARBA00006161"/>
    </source>
</evidence>
<comment type="subcellular location">
    <subcellularLocation>
        <location evidence="1">Cytoplasm</location>
    </subcellularLocation>
</comment>
<dbReference type="Proteomes" id="UP000249299">
    <property type="component" value="Unassembled WGS sequence"/>
</dbReference>
<proteinExistence type="inferred from homology"/>
<keyword evidence="7" id="KW-1185">Reference proteome</keyword>
<accession>A0A327JSA4</accession>
<evidence type="ECO:0000256" key="4">
    <source>
        <dbReference type="ARBA" id="ARBA00023118"/>
    </source>
</evidence>
<dbReference type="NCBIfam" id="TIGR01881">
    <property type="entry name" value="cas_Cmr5"/>
    <property type="match status" value="1"/>
</dbReference>
<evidence type="ECO:0000256" key="5">
    <source>
        <dbReference type="ARBA" id="ARBA00030001"/>
    </source>
</evidence>
<dbReference type="InterPro" id="IPR023101">
    <property type="entry name" value="AF1862-like_dom_sf"/>
</dbReference>
<comment type="similarity">
    <text evidence="2">Belongs to the CRISPR system Cmr5 family.</text>
</comment>
<dbReference type="GO" id="GO:0051607">
    <property type="term" value="P:defense response to virus"/>
    <property type="evidence" value="ECO:0007669"/>
    <property type="project" value="UniProtKB-KW"/>
</dbReference>
<dbReference type="EMBL" id="NPEV01000033">
    <property type="protein sequence ID" value="RAI26248.1"/>
    <property type="molecule type" value="Genomic_DNA"/>
</dbReference>
<dbReference type="SUPFAM" id="SSF158568">
    <property type="entry name" value="AF1862-like"/>
    <property type="match status" value="1"/>
</dbReference>
<sequence length="167" mass="18176">MSPTEAAMPDKQPIPTLDQQRAVHALACVQRVEGAGFKTEYRAYVRSLPLLLTMNGLGQTLALELAGASRSGNIGDGHAALLSHILLWLAGGDNGWKTSPYLTVRFAIPNGPNNDDEVKKKAVALITAIMHENERDMLRAQQELMAYVKWLKTFAEALIAPPEQGEA</sequence>
<evidence type="ECO:0000256" key="1">
    <source>
        <dbReference type="ARBA" id="ARBA00004496"/>
    </source>
</evidence>
<dbReference type="Gene3D" id="1.10.520.30">
    <property type="entry name" value="AF1862-like domain"/>
    <property type="match status" value="1"/>
</dbReference>
<evidence type="ECO:0000313" key="7">
    <source>
        <dbReference type="Proteomes" id="UP000249299"/>
    </source>
</evidence>
<evidence type="ECO:0000256" key="3">
    <source>
        <dbReference type="ARBA" id="ARBA00022490"/>
    </source>
</evidence>
<comment type="caution">
    <text evidence="6">The sequence shown here is derived from an EMBL/GenBank/DDBJ whole genome shotgun (WGS) entry which is preliminary data.</text>
</comment>
<protein>
    <recommendedName>
        <fullName evidence="5">CRISPR type III-B/RAMP module-associated protein Cmr5</fullName>
    </recommendedName>
</protein>
<dbReference type="GO" id="GO:0005737">
    <property type="term" value="C:cytoplasm"/>
    <property type="evidence" value="ECO:0007669"/>
    <property type="project" value="UniProtKB-SubCell"/>
</dbReference>
<keyword evidence="4" id="KW-0051">Antiviral defense</keyword>
<dbReference type="AlphaFoldDB" id="A0A327JSA4"/>